<dbReference type="PaxDb" id="3218-PP1S11_352V6.1"/>
<dbReference type="Gramene" id="Pp3c11_15380V3.2">
    <property type="protein sequence ID" value="PAC:32959121.CDS.1"/>
    <property type="gene ID" value="Pp3c11_15380"/>
</dbReference>
<reference evidence="2 4" key="2">
    <citation type="journal article" date="2018" name="Plant J.">
        <title>The Physcomitrella patens chromosome-scale assembly reveals moss genome structure and evolution.</title>
        <authorList>
            <person name="Lang D."/>
            <person name="Ullrich K.K."/>
            <person name="Murat F."/>
            <person name="Fuchs J."/>
            <person name="Jenkins J."/>
            <person name="Haas F.B."/>
            <person name="Piednoel M."/>
            <person name="Gundlach H."/>
            <person name="Van Bel M."/>
            <person name="Meyberg R."/>
            <person name="Vives C."/>
            <person name="Morata J."/>
            <person name="Symeonidi A."/>
            <person name="Hiss M."/>
            <person name="Muchero W."/>
            <person name="Kamisugi Y."/>
            <person name="Saleh O."/>
            <person name="Blanc G."/>
            <person name="Decker E.L."/>
            <person name="van Gessel N."/>
            <person name="Grimwood J."/>
            <person name="Hayes R.D."/>
            <person name="Graham S.W."/>
            <person name="Gunter L.E."/>
            <person name="McDaniel S.F."/>
            <person name="Hoernstein S.N.W."/>
            <person name="Larsson A."/>
            <person name="Li F.W."/>
            <person name="Perroud P.F."/>
            <person name="Phillips J."/>
            <person name="Ranjan P."/>
            <person name="Rokshar D.S."/>
            <person name="Rothfels C.J."/>
            <person name="Schneider L."/>
            <person name="Shu S."/>
            <person name="Stevenson D.W."/>
            <person name="Thummler F."/>
            <person name="Tillich M."/>
            <person name="Villarreal Aguilar J.C."/>
            <person name="Widiez T."/>
            <person name="Wong G.K."/>
            <person name="Wymore A."/>
            <person name="Zhang Y."/>
            <person name="Zimmer A.D."/>
            <person name="Quatrano R.S."/>
            <person name="Mayer K.F.X."/>
            <person name="Goodstein D."/>
            <person name="Casacuberta J.M."/>
            <person name="Vandepoele K."/>
            <person name="Reski R."/>
            <person name="Cuming A.C."/>
            <person name="Tuskan G.A."/>
            <person name="Maumus F."/>
            <person name="Salse J."/>
            <person name="Schmutz J."/>
            <person name="Rensing S.A."/>
        </authorList>
    </citation>
    <scope>NUCLEOTIDE SEQUENCE [LARGE SCALE GENOMIC DNA]</scope>
    <source>
        <strain evidence="3 4">cv. Gransden 2004</strain>
    </source>
</reference>
<dbReference type="Gramene" id="Pp3c11_15380V3.1">
    <property type="protein sequence ID" value="PAC:32959120.CDS.1"/>
    <property type="gene ID" value="Pp3c11_15380"/>
</dbReference>
<protein>
    <submittedName>
        <fullName evidence="2 3">Uncharacterized protein</fullName>
    </submittedName>
</protein>
<reference evidence="3" key="3">
    <citation type="submission" date="2020-12" db="UniProtKB">
        <authorList>
            <consortium name="EnsemblPlants"/>
        </authorList>
    </citation>
    <scope>IDENTIFICATION</scope>
</reference>
<organism evidence="2">
    <name type="scientific">Physcomitrium patens</name>
    <name type="common">Spreading-leaved earth moss</name>
    <name type="synonym">Physcomitrella patens</name>
    <dbReference type="NCBI Taxonomy" id="3218"/>
    <lineage>
        <taxon>Eukaryota</taxon>
        <taxon>Viridiplantae</taxon>
        <taxon>Streptophyta</taxon>
        <taxon>Embryophyta</taxon>
        <taxon>Bryophyta</taxon>
        <taxon>Bryophytina</taxon>
        <taxon>Bryopsida</taxon>
        <taxon>Funariidae</taxon>
        <taxon>Funariales</taxon>
        <taxon>Funariaceae</taxon>
        <taxon>Physcomitrium</taxon>
    </lineage>
</organism>
<proteinExistence type="predicted"/>
<evidence type="ECO:0000313" key="3">
    <source>
        <dbReference type="EnsemblPlants" id="PAC:32959120.CDS.1"/>
    </source>
</evidence>
<keyword evidence="4" id="KW-1185">Reference proteome</keyword>
<dbReference type="EMBL" id="ABEU02000011">
    <property type="protein sequence ID" value="PNR45298.1"/>
    <property type="molecule type" value="Genomic_DNA"/>
</dbReference>
<sequence>MWFLTQIPRNNKHHLRTYLPYHLIFTYFCFFVFLFFVSFSSVFFFLNNDILSSYVKFSTASKIYVWIIIQDNKWVDSVVLKSYYR</sequence>
<dbReference type="EnsemblPlants" id="Pp3c11_15380V3.2">
    <property type="protein sequence ID" value="PAC:32959121.CDS.1"/>
    <property type="gene ID" value="Pp3c11_15380"/>
</dbReference>
<feature type="transmembrane region" description="Helical" evidence="1">
    <location>
        <begin position="21"/>
        <end position="46"/>
    </location>
</feature>
<dbReference type="EnsemblPlants" id="Pp3c11_15380V3.1">
    <property type="protein sequence ID" value="PAC:32959120.CDS.1"/>
    <property type="gene ID" value="Pp3c11_15380"/>
</dbReference>
<evidence type="ECO:0000313" key="2">
    <source>
        <dbReference type="EMBL" id="PNR45298.1"/>
    </source>
</evidence>
<name>A0A2K1JUU4_PHYPA</name>
<evidence type="ECO:0000313" key="4">
    <source>
        <dbReference type="Proteomes" id="UP000006727"/>
    </source>
</evidence>
<dbReference type="Proteomes" id="UP000006727">
    <property type="component" value="Chromosome 11"/>
</dbReference>
<gene>
    <name evidence="2" type="ORF">PHYPA_015069</name>
</gene>
<accession>A0A2K1JUU4</accession>
<dbReference type="AlphaFoldDB" id="A0A2K1JUU4"/>
<keyword evidence="1" id="KW-1133">Transmembrane helix</keyword>
<dbReference type="InParanoid" id="A0A2K1JUU4"/>
<reference evidence="2 4" key="1">
    <citation type="journal article" date="2008" name="Science">
        <title>The Physcomitrella genome reveals evolutionary insights into the conquest of land by plants.</title>
        <authorList>
            <person name="Rensing S."/>
            <person name="Lang D."/>
            <person name="Zimmer A."/>
            <person name="Terry A."/>
            <person name="Salamov A."/>
            <person name="Shapiro H."/>
            <person name="Nishiyama T."/>
            <person name="Perroud P.-F."/>
            <person name="Lindquist E."/>
            <person name="Kamisugi Y."/>
            <person name="Tanahashi T."/>
            <person name="Sakakibara K."/>
            <person name="Fujita T."/>
            <person name="Oishi K."/>
            <person name="Shin-I T."/>
            <person name="Kuroki Y."/>
            <person name="Toyoda A."/>
            <person name="Suzuki Y."/>
            <person name="Hashimoto A."/>
            <person name="Yamaguchi K."/>
            <person name="Sugano A."/>
            <person name="Kohara Y."/>
            <person name="Fujiyama A."/>
            <person name="Anterola A."/>
            <person name="Aoki S."/>
            <person name="Ashton N."/>
            <person name="Barbazuk W.B."/>
            <person name="Barker E."/>
            <person name="Bennetzen J."/>
            <person name="Bezanilla M."/>
            <person name="Blankenship R."/>
            <person name="Cho S.H."/>
            <person name="Dutcher S."/>
            <person name="Estelle M."/>
            <person name="Fawcett J.A."/>
            <person name="Gundlach H."/>
            <person name="Hanada K."/>
            <person name="Heyl A."/>
            <person name="Hicks K.A."/>
            <person name="Hugh J."/>
            <person name="Lohr M."/>
            <person name="Mayer K."/>
            <person name="Melkozernov A."/>
            <person name="Murata T."/>
            <person name="Nelson D."/>
            <person name="Pils B."/>
            <person name="Prigge M."/>
            <person name="Reiss B."/>
            <person name="Renner T."/>
            <person name="Rombauts S."/>
            <person name="Rushton P."/>
            <person name="Sanderfoot A."/>
            <person name="Schween G."/>
            <person name="Shiu S.-H."/>
            <person name="Stueber K."/>
            <person name="Theodoulou F.L."/>
            <person name="Tu H."/>
            <person name="Van de Peer Y."/>
            <person name="Verrier P.J."/>
            <person name="Waters E."/>
            <person name="Wood A."/>
            <person name="Yang L."/>
            <person name="Cove D."/>
            <person name="Cuming A."/>
            <person name="Hasebe M."/>
            <person name="Lucas S."/>
            <person name="Mishler D.B."/>
            <person name="Reski R."/>
            <person name="Grigoriev I."/>
            <person name="Quatrano R.S."/>
            <person name="Boore J.L."/>
        </authorList>
    </citation>
    <scope>NUCLEOTIDE SEQUENCE [LARGE SCALE GENOMIC DNA]</scope>
    <source>
        <strain evidence="3 4">cv. Gransden 2004</strain>
    </source>
</reference>
<keyword evidence="1" id="KW-0472">Membrane</keyword>
<evidence type="ECO:0000256" key="1">
    <source>
        <dbReference type="SAM" id="Phobius"/>
    </source>
</evidence>
<keyword evidence="1" id="KW-0812">Transmembrane</keyword>